<dbReference type="Pfam" id="PF03028">
    <property type="entry name" value="Dynein_heavy"/>
    <property type="match status" value="1"/>
</dbReference>
<sequence>SRYAESTKMDSAKSCEESSPATPVFFILYPGLDPLEDTETLGKPFICFWCKKHSFFPIDSGRFHNIALGQGQELVAEEAFEEAARDDHWVLLQNIHLIAKWIGALQNLLKQCSEESHPDFHVLISAEPAPTPEEHIIPQGILENLIKNASTAISSTASCYLDKCIPFFLQQDTLELCTREREFKSILFSLCCFHTCIAGRLKFGPQGWNRRYPFSAREFTVCAHVLCNYLET</sequence>
<dbReference type="Pfam" id="PF18198">
    <property type="entry name" value="AAA_lid_11"/>
    <property type="match status" value="1"/>
</dbReference>
<dbReference type="GO" id="GO:0008569">
    <property type="term" value="F:minus-end-directed microtubule motor activity"/>
    <property type="evidence" value="ECO:0007669"/>
    <property type="project" value="InterPro"/>
</dbReference>
<keyword evidence="4" id="KW-1185">Reference proteome</keyword>
<feature type="non-terminal residue" evidence="3">
    <location>
        <position position="232"/>
    </location>
</feature>
<evidence type="ECO:0000313" key="3">
    <source>
        <dbReference type="EMBL" id="NWX18311.1"/>
    </source>
</evidence>
<dbReference type="Gene3D" id="1.10.8.720">
    <property type="entry name" value="Region D6 of dynein motor"/>
    <property type="match status" value="1"/>
</dbReference>
<dbReference type="InterPro" id="IPR042219">
    <property type="entry name" value="AAA_lid_11_sf"/>
</dbReference>
<feature type="non-terminal residue" evidence="3">
    <location>
        <position position="1"/>
    </location>
</feature>
<organism evidence="3 4">
    <name type="scientific">Aegotheles bennettii</name>
    <dbReference type="NCBI Taxonomy" id="48278"/>
    <lineage>
        <taxon>Eukaryota</taxon>
        <taxon>Metazoa</taxon>
        <taxon>Chordata</taxon>
        <taxon>Craniata</taxon>
        <taxon>Vertebrata</taxon>
        <taxon>Euteleostomi</taxon>
        <taxon>Archelosauria</taxon>
        <taxon>Archosauria</taxon>
        <taxon>Dinosauria</taxon>
        <taxon>Saurischia</taxon>
        <taxon>Theropoda</taxon>
        <taxon>Coelurosauria</taxon>
        <taxon>Aves</taxon>
        <taxon>Neognathae</taxon>
        <taxon>Neoaves</taxon>
        <taxon>Strisores</taxon>
        <taxon>Caprimulgiformes</taxon>
        <taxon>Aegothelidae</taxon>
        <taxon>Aegotheles</taxon>
    </lineage>
</organism>
<dbReference type="InterPro" id="IPR041658">
    <property type="entry name" value="AAA_lid_11"/>
</dbReference>
<dbReference type="GO" id="GO:0007018">
    <property type="term" value="P:microtubule-based movement"/>
    <property type="evidence" value="ECO:0007669"/>
    <property type="project" value="InterPro"/>
</dbReference>
<gene>
    <name evidence="3" type="primary">Dnah11_0</name>
    <name evidence="3" type="ORF">AEGBEN_R12592</name>
</gene>
<evidence type="ECO:0000259" key="2">
    <source>
        <dbReference type="Pfam" id="PF18198"/>
    </source>
</evidence>
<dbReference type="InterPro" id="IPR004273">
    <property type="entry name" value="Dynein_heavy_D6_P-loop"/>
</dbReference>
<name>A0A7K6U678_9AVES</name>
<dbReference type="InterPro" id="IPR027417">
    <property type="entry name" value="P-loop_NTPase"/>
</dbReference>
<dbReference type="GO" id="GO:0051959">
    <property type="term" value="F:dynein light intermediate chain binding"/>
    <property type="evidence" value="ECO:0007669"/>
    <property type="project" value="InterPro"/>
</dbReference>
<dbReference type="OrthoDB" id="10251809at2759"/>
<accession>A0A7K6U678</accession>
<comment type="caution">
    <text evidence="3">The sequence shown here is derived from an EMBL/GenBank/DDBJ whole genome shotgun (WGS) entry which is preliminary data.</text>
</comment>
<dbReference type="PANTHER" id="PTHR45703:SF12">
    <property type="entry name" value="DYNEIN AXONEMAL HEAVY CHAIN 11"/>
    <property type="match status" value="1"/>
</dbReference>
<reference evidence="3 4" key="1">
    <citation type="submission" date="2019-09" db="EMBL/GenBank/DDBJ databases">
        <title>Bird 10,000 Genomes (B10K) Project - Family phase.</title>
        <authorList>
            <person name="Zhang G."/>
        </authorList>
    </citation>
    <scope>NUCLEOTIDE SEQUENCE [LARGE SCALE GENOMIC DNA]</scope>
    <source>
        <strain evidence="3">B10K-DU-029-76</strain>
        <tissue evidence="3">Heart</tissue>
    </source>
</reference>
<evidence type="ECO:0000259" key="1">
    <source>
        <dbReference type="Pfam" id="PF03028"/>
    </source>
</evidence>
<dbReference type="AlphaFoldDB" id="A0A7K6U678"/>
<dbReference type="PANTHER" id="PTHR45703">
    <property type="entry name" value="DYNEIN HEAVY CHAIN"/>
    <property type="match status" value="1"/>
</dbReference>
<proteinExistence type="predicted"/>
<dbReference type="InterPro" id="IPR026983">
    <property type="entry name" value="DHC"/>
</dbReference>
<evidence type="ECO:0000313" key="4">
    <source>
        <dbReference type="Proteomes" id="UP000559068"/>
    </source>
</evidence>
<feature type="domain" description="Dynein heavy chain AAA lid" evidence="2">
    <location>
        <begin position="183"/>
        <end position="231"/>
    </location>
</feature>
<dbReference type="Proteomes" id="UP000559068">
    <property type="component" value="Unassembled WGS sequence"/>
</dbReference>
<protein>
    <submittedName>
        <fullName evidence="3">DYH11 protein</fullName>
    </submittedName>
</protein>
<feature type="domain" description="Dynein heavy chain region D6 P-loop" evidence="1">
    <location>
        <begin position="20"/>
        <end position="147"/>
    </location>
</feature>
<dbReference type="GO" id="GO:0045505">
    <property type="term" value="F:dynein intermediate chain binding"/>
    <property type="evidence" value="ECO:0007669"/>
    <property type="project" value="InterPro"/>
</dbReference>
<dbReference type="EMBL" id="VZRW01007564">
    <property type="protein sequence ID" value="NWX18311.1"/>
    <property type="molecule type" value="Genomic_DNA"/>
</dbReference>
<dbReference type="GO" id="GO:0030286">
    <property type="term" value="C:dynein complex"/>
    <property type="evidence" value="ECO:0007669"/>
    <property type="project" value="InterPro"/>
</dbReference>
<dbReference type="Gene3D" id="3.40.50.300">
    <property type="entry name" value="P-loop containing nucleotide triphosphate hydrolases"/>
    <property type="match status" value="1"/>
</dbReference>